<evidence type="ECO:0008006" key="4">
    <source>
        <dbReference type="Google" id="ProtNLM"/>
    </source>
</evidence>
<dbReference type="Proteomes" id="UP000503462">
    <property type="component" value="Chromosome 3"/>
</dbReference>
<organism evidence="2 3">
    <name type="scientific">Peltaster fructicola</name>
    <dbReference type="NCBI Taxonomy" id="286661"/>
    <lineage>
        <taxon>Eukaryota</taxon>
        <taxon>Fungi</taxon>
        <taxon>Dikarya</taxon>
        <taxon>Ascomycota</taxon>
        <taxon>Pezizomycotina</taxon>
        <taxon>Dothideomycetes</taxon>
        <taxon>Dothideomycetes incertae sedis</taxon>
        <taxon>Peltaster</taxon>
    </lineage>
</organism>
<dbReference type="PANTHER" id="PTHR38421:SF1">
    <property type="entry name" value="TRANSMEMBRANE PROTEIN"/>
    <property type="match status" value="1"/>
</dbReference>
<dbReference type="EMBL" id="CP051141">
    <property type="protein sequence ID" value="QIW98841.1"/>
    <property type="molecule type" value="Genomic_DNA"/>
</dbReference>
<feature type="transmembrane region" description="Helical" evidence="1">
    <location>
        <begin position="212"/>
        <end position="233"/>
    </location>
</feature>
<keyword evidence="3" id="KW-1185">Reference proteome</keyword>
<feature type="transmembrane region" description="Helical" evidence="1">
    <location>
        <begin position="274"/>
        <end position="299"/>
    </location>
</feature>
<protein>
    <recommendedName>
        <fullName evidence="4">Transmembrane protein UsgS</fullName>
    </recommendedName>
</protein>
<keyword evidence="1" id="KW-0472">Membrane</keyword>
<reference evidence="2 3" key="1">
    <citation type="journal article" date="2016" name="Sci. Rep.">
        <title>Peltaster fructicola genome reveals evolution from an invasive phytopathogen to an ectophytic parasite.</title>
        <authorList>
            <person name="Xu C."/>
            <person name="Chen H."/>
            <person name="Gleason M.L."/>
            <person name="Xu J.R."/>
            <person name="Liu H."/>
            <person name="Zhang R."/>
            <person name="Sun G."/>
        </authorList>
    </citation>
    <scope>NUCLEOTIDE SEQUENCE [LARGE SCALE GENOMIC DNA]</scope>
    <source>
        <strain evidence="2 3">LNHT1506</strain>
    </source>
</reference>
<dbReference type="OrthoDB" id="10041630at2759"/>
<keyword evidence="1" id="KW-0812">Transmembrane</keyword>
<evidence type="ECO:0000256" key="1">
    <source>
        <dbReference type="SAM" id="Phobius"/>
    </source>
</evidence>
<sequence>MSTLAAFESSRFEPNAILRGAQLTIVGALRALQNPGLFTSQHYKQAAIAVAAGIGIRILIAIPTIGIRLLLQFIGLFADISWDDNVLEGLEFIEHSVLQVPFFLMSLMRYITPTLDNMFMESLQWVDGTYVQKHKSENPKELRAMYYPTLKMYDSHARIREEKNPQQGVQMFLQRFGRKAGLSLGVYILSFVPYIGPFVLPAASFYTFNRAVGWQPAVVVFGLGLVLPKRYLVTFLQSYFSSRSLMRELLEPYFSRIQYTSAEKRQWFRDRSGVLYGFALAFFVFLKIPLLGVLIYGLAEASTAYLITKVTEPPPAPADVAEFKKSDVRWVNKHEFLSLPVEALDKFNAKIKHEDSATIDKIPEGKRFS</sequence>
<evidence type="ECO:0000313" key="2">
    <source>
        <dbReference type="EMBL" id="QIW98841.1"/>
    </source>
</evidence>
<keyword evidence="1" id="KW-1133">Transmembrane helix</keyword>
<accession>A0A6H0XVP9</accession>
<dbReference type="PANTHER" id="PTHR38421">
    <property type="entry name" value="TRANSMEMBRANE PROTEIN USGS"/>
    <property type="match status" value="1"/>
</dbReference>
<dbReference type="AlphaFoldDB" id="A0A6H0XVP9"/>
<evidence type="ECO:0000313" key="3">
    <source>
        <dbReference type="Proteomes" id="UP000503462"/>
    </source>
</evidence>
<name>A0A6H0XVP9_9PEZI</name>
<feature type="transmembrane region" description="Helical" evidence="1">
    <location>
        <begin position="180"/>
        <end position="200"/>
    </location>
</feature>
<feature type="transmembrane region" description="Helical" evidence="1">
    <location>
        <begin position="46"/>
        <end position="71"/>
    </location>
</feature>
<proteinExistence type="predicted"/>
<gene>
    <name evidence="2" type="ORF">AMS68_004359</name>
</gene>